<reference evidence="2 3" key="1">
    <citation type="submission" date="2021-12" db="EMBL/GenBank/DDBJ databases">
        <title>Discovery of the Pendulisporaceae a myxobacterial family with distinct sporulation behavior and unique specialized metabolism.</title>
        <authorList>
            <person name="Garcia R."/>
            <person name="Popoff A."/>
            <person name="Bader C.D."/>
            <person name="Loehr J."/>
            <person name="Walesch S."/>
            <person name="Walt C."/>
            <person name="Boldt J."/>
            <person name="Bunk B."/>
            <person name="Haeckl F.J.F.P.J."/>
            <person name="Gunesch A.P."/>
            <person name="Birkelbach J."/>
            <person name="Nuebel U."/>
            <person name="Pietschmann T."/>
            <person name="Bach T."/>
            <person name="Mueller R."/>
        </authorList>
    </citation>
    <scope>NUCLEOTIDE SEQUENCE [LARGE SCALE GENOMIC DNA]</scope>
    <source>
        <strain evidence="2 3">MSr11954</strain>
    </source>
</reference>
<dbReference type="PROSITE" id="PS51677">
    <property type="entry name" value="NODB"/>
    <property type="match status" value="1"/>
</dbReference>
<organism evidence="2 3">
    <name type="scientific">Pendulispora albinea</name>
    <dbReference type="NCBI Taxonomy" id="2741071"/>
    <lineage>
        <taxon>Bacteria</taxon>
        <taxon>Pseudomonadati</taxon>
        <taxon>Myxococcota</taxon>
        <taxon>Myxococcia</taxon>
        <taxon>Myxococcales</taxon>
        <taxon>Sorangiineae</taxon>
        <taxon>Pendulisporaceae</taxon>
        <taxon>Pendulispora</taxon>
    </lineage>
</organism>
<evidence type="ECO:0000313" key="2">
    <source>
        <dbReference type="EMBL" id="WXB14411.1"/>
    </source>
</evidence>
<name>A0ABZ2LZ68_9BACT</name>
<evidence type="ECO:0000259" key="1">
    <source>
        <dbReference type="PROSITE" id="PS51677"/>
    </source>
</evidence>
<proteinExistence type="predicted"/>
<feature type="domain" description="NodB homology" evidence="1">
    <location>
        <begin position="106"/>
        <end position="292"/>
    </location>
</feature>
<dbReference type="Pfam" id="PF01522">
    <property type="entry name" value="Polysacc_deac_1"/>
    <property type="match status" value="1"/>
</dbReference>
<dbReference type="PANTHER" id="PTHR10587">
    <property type="entry name" value="GLYCOSYL TRANSFERASE-RELATED"/>
    <property type="match status" value="1"/>
</dbReference>
<dbReference type="InterPro" id="IPR011330">
    <property type="entry name" value="Glyco_hydro/deAcase_b/a-brl"/>
</dbReference>
<evidence type="ECO:0000313" key="3">
    <source>
        <dbReference type="Proteomes" id="UP001370348"/>
    </source>
</evidence>
<gene>
    <name evidence="2" type="ORF">LZC94_42125</name>
</gene>
<dbReference type="PANTHER" id="PTHR10587:SF125">
    <property type="entry name" value="POLYSACCHARIDE DEACETYLASE YHEN-RELATED"/>
    <property type="match status" value="1"/>
</dbReference>
<keyword evidence="3" id="KW-1185">Reference proteome</keyword>
<dbReference type="Gene3D" id="3.20.20.370">
    <property type="entry name" value="Glycoside hydrolase/deacetylase"/>
    <property type="match status" value="1"/>
</dbReference>
<dbReference type="Proteomes" id="UP001370348">
    <property type="component" value="Chromosome"/>
</dbReference>
<dbReference type="SUPFAM" id="SSF88713">
    <property type="entry name" value="Glycoside hydrolase/deacetylase"/>
    <property type="match status" value="1"/>
</dbReference>
<protein>
    <submittedName>
        <fullName evidence="2">Polysaccharide deacetylase family protein</fullName>
    </submittedName>
</protein>
<dbReference type="EMBL" id="CP089984">
    <property type="protein sequence ID" value="WXB14411.1"/>
    <property type="molecule type" value="Genomic_DNA"/>
</dbReference>
<dbReference type="InterPro" id="IPR002509">
    <property type="entry name" value="NODB_dom"/>
</dbReference>
<accession>A0ABZ2LZ68</accession>
<sequence length="357" mass="39690">MALAAGTWLGMGRPDVDALRAYYRDHSGKIEQAAHEVLDRAEKATMHQGEIAPTEAPPAPVLQPLSPLIEALPDLLPWPRLNRDAGLNRAWLLAEGPDPDPASGERLVTFTFDDGPSTATTPTILRSLEQHGVKATFFLIGRYLDRDEPRMESARDVVRQIVRAGHVVGNHTHDHQLLTAVTHTRALEQMDQGAASIQRVTGSQPVFFRPPYGRLDPFTQDAIASRHWELVLWSVEAQDMLADDPVQLAASIEGQIERNGGGIVLLHDVRPSTVAALPRILTWLDARKYDPSHPEAVGYRIVDLAAYLRATAQRPQPYPNRAALEEARKQEYIRTRTEAMRRGAAARPLIPRSRRSE</sequence>
<dbReference type="RefSeq" id="WP_394824031.1">
    <property type="nucleotide sequence ID" value="NZ_CP089984.1"/>
</dbReference>
<dbReference type="CDD" id="cd10917">
    <property type="entry name" value="CE4_NodB_like_6s_7s"/>
    <property type="match status" value="1"/>
</dbReference>
<dbReference type="InterPro" id="IPR050248">
    <property type="entry name" value="Polysacc_deacetylase_ArnD"/>
</dbReference>